<gene>
    <name evidence="4" type="ORF">ABB28_15180</name>
</gene>
<dbReference type="Pfam" id="PF13349">
    <property type="entry name" value="DUF4097"/>
    <property type="match status" value="1"/>
</dbReference>
<organism evidence="4 5">
    <name type="scientific">Stenotrophomonas chelatiphaga</name>
    <dbReference type="NCBI Taxonomy" id="517011"/>
    <lineage>
        <taxon>Bacteria</taxon>
        <taxon>Pseudomonadati</taxon>
        <taxon>Pseudomonadota</taxon>
        <taxon>Gammaproteobacteria</taxon>
        <taxon>Lysobacterales</taxon>
        <taxon>Lysobacteraceae</taxon>
        <taxon>Stenotrophomonas</taxon>
    </lineage>
</organism>
<dbReference type="AlphaFoldDB" id="A0A0R0CWF4"/>
<feature type="chain" id="PRO_5006394664" description="DUF4097 domain-containing protein" evidence="2">
    <location>
        <begin position="25"/>
        <end position="296"/>
    </location>
</feature>
<feature type="domain" description="DUF4097" evidence="3">
    <location>
        <begin position="105"/>
        <end position="173"/>
    </location>
</feature>
<accession>A0A0R0CWF4</accession>
<name>A0A0R0CWF4_9GAMM</name>
<evidence type="ECO:0000313" key="4">
    <source>
        <dbReference type="EMBL" id="KRG70471.1"/>
    </source>
</evidence>
<dbReference type="EMBL" id="LDJK01000080">
    <property type="protein sequence ID" value="KRG70471.1"/>
    <property type="molecule type" value="Genomic_DNA"/>
</dbReference>
<protein>
    <recommendedName>
        <fullName evidence="3">DUF4097 domain-containing protein</fullName>
    </recommendedName>
</protein>
<dbReference type="PATRIC" id="fig|517011.3.peg.3219"/>
<evidence type="ECO:0000259" key="3">
    <source>
        <dbReference type="Pfam" id="PF13349"/>
    </source>
</evidence>
<evidence type="ECO:0000256" key="2">
    <source>
        <dbReference type="SAM" id="SignalP"/>
    </source>
</evidence>
<feature type="region of interest" description="Disordered" evidence="1">
    <location>
        <begin position="252"/>
        <end position="296"/>
    </location>
</feature>
<evidence type="ECO:0000256" key="1">
    <source>
        <dbReference type="SAM" id="MobiDB-lite"/>
    </source>
</evidence>
<evidence type="ECO:0000313" key="5">
    <source>
        <dbReference type="Proteomes" id="UP000051386"/>
    </source>
</evidence>
<keyword evidence="2" id="KW-0732">Signal</keyword>
<feature type="signal peptide" evidence="2">
    <location>
        <begin position="1"/>
        <end position="24"/>
    </location>
</feature>
<reference evidence="4 5" key="1">
    <citation type="submission" date="2015-05" db="EMBL/GenBank/DDBJ databases">
        <title>Genome sequencing and analysis of members of genus Stenotrophomonas.</title>
        <authorList>
            <person name="Patil P.P."/>
            <person name="Midha S."/>
            <person name="Patil P.B."/>
        </authorList>
    </citation>
    <scope>NUCLEOTIDE SEQUENCE [LARGE SCALE GENOMIC DNA]</scope>
    <source>
        <strain evidence="4 5">DSM 21508</strain>
    </source>
</reference>
<sequence length="296" mass="31010">MNVCFPRRALPFAALALLSLPAWADTRVDERHAIASGGRVELSNVAGKVVVRGWDRNEVQLTGTLPDGLTLKQEKSANRVRWEVQYPRRNNSGGATLELRVPRAVELQLGTVSADLDISAIDVKRLQANTVSGDLRAAGRSGESTLNTVSGDVDAQLQTTRIDARTVSGSIRAGGGLSGEIGATSVSGRVGVEAGRTQRMVVETVSGTVELSAAALAPGGRISVESVSAPISLHLPRNVSAQLSVNSFSGSIQSDAGKVERPRYGPGSSLDTRLGNGDGDISLESHSGGVRVRLDR</sequence>
<dbReference type="Proteomes" id="UP000051386">
    <property type="component" value="Unassembled WGS sequence"/>
</dbReference>
<comment type="caution">
    <text evidence="4">The sequence shown here is derived from an EMBL/GenBank/DDBJ whole genome shotgun (WGS) entry which is preliminary data.</text>
</comment>
<keyword evidence="5" id="KW-1185">Reference proteome</keyword>
<proteinExistence type="predicted"/>
<dbReference type="InterPro" id="IPR025164">
    <property type="entry name" value="Toastrack_DUF4097"/>
</dbReference>